<dbReference type="RefSeq" id="WP_099033466.1">
    <property type="nucleotide sequence ID" value="NZ_BMGJ01000001.1"/>
</dbReference>
<keyword evidence="3" id="KW-1185">Reference proteome</keyword>
<organism evidence="2 3">
    <name type="scientific">Lacimicrobium alkaliphilum</name>
    <dbReference type="NCBI Taxonomy" id="1526571"/>
    <lineage>
        <taxon>Bacteria</taxon>
        <taxon>Pseudomonadati</taxon>
        <taxon>Pseudomonadota</taxon>
        <taxon>Gammaproteobacteria</taxon>
        <taxon>Alteromonadales</taxon>
        <taxon>Alteromonadaceae</taxon>
        <taxon>Lacimicrobium</taxon>
    </lineage>
</organism>
<protein>
    <submittedName>
        <fullName evidence="2">Uncharacterized protein</fullName>
    </submittedName>
</protein>
<accession>A0ABQ1QXU1</accession>
<proteinExistence type="predicted"/>
<comment type="caution">
    <text evidence="2">The sequence shown here is derived from an EMBL/GenBank/DDBJ whole genome shotgun (WGS) entry which is preliminary data.</text>
</comment>
<evidence type="ECO:0000256" key="1">
    <source>
        <dbReference type="SAM" id="Phobius"/>
    </source>
</evidence>
<sequence>MINTVQNLVYAGLLFYLASLEQIAVNTYSGQGILDIVDVNRSISVGMVLVAIYLLYEMFRDMRRLRTLKT</sequence>
<gene>
    <name evidence="2" type="ORF">GCM10011357_01430</name>
</gene>
<dbReference type="Proteomes" id="UP000614272">
    <property type="component" value="Unassembled WGS sequence"/>
</dbReference>
<keyword evidence="1" id="KW-0812">Transmembrane</keyword>
<evidence type="ECO:0000313" key="2">
    <source>
        <dbReference type="EMBL" id="GGD49173.1"/>
    </source>
</evidence>
<keyword evidence="1" id="KW-0472">Membrane</keyword>
<dbReference type="EMBL" id="BMGJ01000001">
    <property type="protein sequence ID" value="GGD49173.1"/>
    <property type="molecule type" value="Genomic_DNA"/>
</dbReference>
<name>A0ABQ1QXU1_9ALTE</name>
<feature type="transmembrane region" description="Helical" evidence="1">
    <location>
        <begin position="7"/>
        <end position="29"/>
    </location>
</feature>
<reference evidence="3" key="1">
    <citation type="journal article" date="2019" name="Int. J. Syst. Evol. Microbiol.">
        <title>The Global Catalogue of Microorganisms (GCM) 10K type strain sequencing project: providing services to taxonomists for standard genome sequencing and annotation.</title>
        <authorList>
            <consortium name="The Broad Institute Genomics Platform"/>
            <consortium name="The Broad Institute Genome Sequencing Center for Infectious Disease"/>
            <person name="Wu L."/>
            <person name="Ma J."/>
        </authorList>
    </citation>
    <scope>NUCLEOTIDE SEQUENCE [LARGE SCALE GENOMIC DNA]</scope>
    <source>
        <strain evidence="3">CGMCC 1.12923</strain>
    </source>
</reference>
<keyword evidence="1" id="KW-1133">Transmembrane helix</keyword>
<feature type="transmembrane region" description="Helical" evidence="1">
    <location>
        <begin position="41"/>
        <end position="59"/>
    </location>
</feature>
<evidence type="ECO:0000313" key="3">
    <source>
        <dbReference type="Proteomes" id="UP000614272"/>
    </source>
</evidence>